<dbReference type="Proteomes" id="UP000324767">
    <property type="component" value="Unassembled WGS sequence"/>
</dbReference>
<dbReference type="AlphaFoldDB" id="A0A5M8PKS6"/>
<protein>
    <recommendedName>
        <fullName evidence="5">Tat pathway signal sequence</fullName>
    </recommendedName>
</protein>
<evidence type="ECO:0000313" key="4">
    <source>
        <dbReference type="Proteomes" id="UP000324767"/>
    </source>
</evidence>
<accession>A0A5M8PKS6</accession>
<dbReference type="Pfam" id="PF11807">
    <property type="entry name" value="UstYa"/>
    <property type="match status" value="1"/>
</dbReference>
<comment type="caution">
    <text evidence="3">The sequence shown here is derived from an EMBL/GenBank/DDBJ whole genome shotgun (WGS) entry which is preliminary data.</text>
</comment>
<keyword evidence="2" id="KW-0472">Membrane</keyword>
<sequence>MASSEYKLLQHQDLDLEEMKPPGSPYQMSHRSIRAGFTYSVILLFTSLSLNAIWAYQQLQLPSRTLADVPTSYAELRRATVVPFTIDKIYTSSNRTIADEAWGSPNLLPDTGLVAISDDWARSKNLPEAQRFPWDNSKGIYLLNGFHNMHCLHLLRRSTLQAFDGKPQTVPLGHIAHCLNALREDIMCNADDTPRYTGRLNQEASAKQPTSGIGQPRLCRDWSELEQWAVKHSACYRAINTDDPEFPPIERYKFCPNGERF</sequence>
<feature type="transmembrane region" description="Helical" evidence="2">
    <location>
        <begin position="37"/>
        <end position="56"/>
    </location>
</feature>
<dbReference type="OrthoDB" id="3687641at2759"/>
<proteinExistence type="inferred from homology"/>
<evidence type="ECO:0000256" key="1">
    <source>
        <dbReference type="ARBA" id="ARBA00035112"/>
    </source>
</evidence>
<organism evidence="3 4">
    <name type="scientific">Lasallia pustulata</name>
    <dbReference type="NCBI Taxonomy" id="136370"/>
    <lineage>
        <taxon>Eukaryota</taxon>
        <taxon>Fungi</taxon>
        <taxon>Dikarya</taxon>
        <taxon>Ascomycota</taxon>
        <taxon>Pezizomycotina</taxon>
        <taxon>Lecanoromycetes</taxon>
        <taxon>OSLEUM clade</taxon>
        <taxon>Umbilicariomycetidae</taxon>
        <taxon>Umbilicariales</taxon>
        <taxon>Umbilicariaceae</taxon>
        <taxon>Lasallia</taxon>
    </lineage>
</organism>
<dbReference type="InterPro" id="IPR021765">
    <property type="entry name" value="UstYa-like"/>
</dbReference>
<dbReference type="EMBL" id="VXIT01000010">
    <property type="protein sequence ID" value="KAA6410059.1"/>
    <property type="molecule type" value="Genomic_DNA"/>
</dbReference>
<evidence type="ECO:0008006" key="5">
    <source>
        <dbReference type="Google" id="ProtNLM"/>
    </source>
</evidence>
<dbReference type="PANTHER" id="PTHR33365">
    <property type="entry name" value="YALI0B05434P"/>
    <property type="match status" value="1"/>
</dbReference>
<evidence type="ECO:0000313" key="3">
    <source>
        <dbReference type="EMBL" id="KAA6410059.1"/>
    </source>
</evidence>
<name>A0A5M8PKS6_9LECA</name>
<evidence type="ECO:0000256" key="2">
    <source>
        <dbReference type="SAM" id="Phobius"/>
    </source>
</evidence>
<dbReference type="PANTHER" id="PTHR33365:SF6">
    <property type="entry name" value="OXIDASE USTYA"/>
    <property type="match status" value="1"/>
</dbReference>
<comment type="similarity">
    <text evidence="1">Belongs to the ustYa family.</text>
</comment>
<keyword evidence="2" id="KW-0812">Transmembrane</keyword>
<gene>
    <name evidence="3" type="ORF">FRX48_06673</name>
</gene>
<keyword evidence="2" id="KW-1133">Transmembrane helix</keyword>
<dbReference type="GO" id="GO:0043386">
    <property type="term" value="P:mycotoxin biosynthetic process"/>
    <property type="evidence" value="ECO:0007669"/>
    <property type="project" value="InterPro"/>
</dbReference>
<reference evidence="3 4" key="1">
    <citation type="submission" date="2019-09" db="EMBL/GenBank/DDBJ databases">
        <title>The hologenome of the rock-dwelling lichen Lasallia pustulata.</title>
        <authorList>
            <person name="Greshake Tzovaras B."/>
            <person name="Segers F."/>
            <person name="Bicker A."/>
            <person name="Dal Grande F."/>
            <person name="Otte J."/>
            <person name="Hankeln T."/>
            <person name="Schmitt I."/>
            <person name="Ebersberger I."/>
        </authorList>
    </citation>
    <scope>NUCLEOTIDE SEQUENCE [LARGE SCALE GENOMIC DNA]</scope>
    <source>
        <strain evidence="3">A1-1</strain>
    </source>
</reference>